<dbReference type="InterPro" id="IPR028098">
    <property type="entry name" value="Glyco_trans_4-like_N"/>
</dbReference>
<dbReference type="OrthoDB" id="9806887at2"/>
<comment type="caution">
    <text evidence="6">The sequence shown here is derived from an EMBL/GenBank/DDBJ whole genome shotgun (WGS) entry which is preliminary data.</text>
</comment>
<sequence length="609" mass="64254">MMPEARAAAQLAVCTPWYPTAYNRVGGNFVADWTALGARLMERVLVVHAEEWPGGTEANVQKWAADTDKVFNMVAQRRGFDVAGQWGWITRVPTVITSGWDVPQRALAAVEATVKYAPHLADSPVVHGHVGYLGGLMGARAKNADARLIVTEHSTGLGDLLATPRGRELYDEVLTAAHRLTCVSASVRDQVVEVFPHHAQTVVVVPNPVDFEGAPRRSGPPESLDRWVFGGGLIERKGVMRLVEAFCRFAGSRPASTLDLYGSGPLEADARERLTQAGVASRVTFHGNVAHSEFLRALPHYDVLVAPSTKETFHLVVPEAVAAGLPVVATRSGGPEEALAGVADRVSRFIEVNEDPDELVQAVLELESDLPDLDLESGRAELDSRYGLGAITQMLSSLYGSAETASSNDGGEVRSGTAPAASDLPRDAPTGSSLSAGRGEVVLLSASGWRGYAIRAEGEAAQAAGVPVSVVTGDGGVPHLVPMAAVVEPAAFMASLEGEQKRQAVRDPVTRSSSTTSAVRGRSGRRFNVLPRLRSARNKSRVQSETGPAAPMTAPILDAGSSAAEPSVHILTHISGSAWAAALLQSRPGSKVVTELDRPSLGLPPVDAP</sequence>
<reference evidence="7" key="1">
    <citation type="submission" date="2013-08" db="EMBL/GenBank/DDBJ databases">
        <title>Intrasporangium oryzae NRRL B-24470.</title>
        <authorList>
            <person name="Liu H."/>
            <person name="Wang G."/>
        </authorList>
    </citation>
    <scope>NUCLEOTIDE SEQUENCE [LARGE SCALE GENOMIC DNA]</scope>
    <source>
        <strain evidence="7">Q5-1</strain>
    </source>
</reference>
<comment type="similarity">
    <text evidence="1">Belongs to the glycosyltransferase group 1 family. Glycosyltransferase 4 subfamily.</text>
</comment>
<protein>
    <submittedName>
        <fullName evidence="6">Glycogen synthase</fullName>
    </submittedName>
</protein>
<evidence type="ECO:0000256" key="4">
    <source>
        <dbReference type="SAM" id="MobiDB-lite"/>
    </source>
</evidence>
<name>W9GRV2_9MICO</name>
<feature type="domain" description="Glycosyltransferase subfamily 4-like N-terminal" evidence="5">
    <location>
        <begin position="83"/>
        <end position="211"/>
    </location>
</feature>
<dbReference type="PANTHER" id="PTHR12526:SF640">
    <property type="entry name" value="COLANIC ACID BIOSYNTHESIS GLYCOSYLTRANSFERASE WCAL-RELATED"/>
    <property type="match status" value="1"/>
</dbReference>
<accession>W9GRV2</accession>
<keyword evidence="2" id="KW-0328">Glycosyltransferase</keyword>
<dbReference type="SUPFAM" id="SSF53756">
    <property type="entry name" value="UDP-Glycosyltransferase/glycogen phosphorylase"/>
    <property type="match status" value="1"/>
</dbReference>
<evidence type="ECO:0000256" key="1">
    <source>
        <dbReference type="ARBA" id="ARBA00009481"/>
    </source>
</evidence>
<dbReference type="GO" id="GO:0016757">
    <property type="term" value="F:glycosyltransferase activity"/>
    <property type="evidence" value="ECO:0007669"/>
    <property type="project" value="UniProtKB-KW"/>
</dbReference>
<evidence type="ECO:0000259" key="5">
    <source>
        <dbReference type="Pfam" id="PF13439"/>
    </source>
</evidence>
<feature type="region of interest" description="Disordered" evidence="4">
    <location>
        <begin position="498"/>
        <end position="527"/>
    </location>
</feature>
<dbReference type="PANTHER" id="PTHR12526">
    <property type="entry name" value="GLYCOSYLTRANSFERASE"/>
    <property type="match status" value="1"/>
</dbReference>
<feature type="region of interest" description="Disordered" evidence="4">
    <location>
        <begin position="402"/>
        <end position="435"/>
    </location>
</feature>
<evidence type="ECO:0000313" key="6">
    <source>
        <dbReference type="EMBL" id="EWT07533.1"/>
    </source>
</evidence>
<evidence type="ECO:0000256" key="3">
    <source>
        <dbReference type="ARBA" id="ARBA00022679"/>
    </source>
</evidence>
<feature type="compositionally biased region" description="Low complexity" evidence="4">
    <location>
        <begin position="510"/>
        <end position="521"/>
    </location>
</feature>
<evidence type="ECO:0000256" key="2">
    <source>
        <dbReference type="ARBA" id="ARBA00022676"/>
    </source>
</evidence>
<dbReference type="Gene3D" id="3.40.50.2000">
    <property type="entry name" value="Glycogen Phosphorylase B"/>
    <property type="match status" value="2"/>
</dbReference>
<dbReference type="EMBL" id="AWQS01000009">
    <property type="protein sequence ID" value="EWT07533.1"/>
    <property type="molecule type" value="Genomic_DNA"/>
</dbReference>
<feature type="compositionally biased region" description="Basic and acidic residues" evidence="4">
    <location>
        <begin position="498"/>
        <end position="509"/>
    </location>
</feature>
<dbReference type="Proteomes" id="UP000019494">
    <property type="component" value="Unassembled WGS sequence"/>
</dbReference>
<keyword evidence="7" id="KW-1185">Reference proteome</keyword>
<dbReference type="AlphaFoldDB" id="W9GRV2"/>
<dbReference type="Pfam" id="PF13439">
    <property type="entry name" value="Glyco_transf_4"/>
    <property type="match status" value="1"/>
</dbReference>
<feature type="region of interest" description="Disordered" evidence="4">
    <location>
        <begin position="589"/>
        <end position="609"/>
    </location>
</feature>
<organism evidence="6 7">
    <name type="scientific">Intrasporangium chromatireducens Q5-1</name>
    <dbReference type="NCBI Taxonomy" id="584657"/>
    <lineage>
        <taxon>Bacteria</taxon>
        <taxon>Bacillati</taxon>
        <taxon>Actinomycetota</taxon>
        <taxon>Actinomycetes</taxon>
        <taxon>Micrococcales</taxon>
        <taxon>Intrasporangiaceae</taxon>
        <taxon>Intrasporangium</taxon>
    </lineage>
</organism>
<proteinExistence type="inferred from homology"/>
<dbReference type="Pfam" id="PF13692">
    <property type="entry name" value="Glyco_trans_1_4"/>
    <property type="match status" value="1"/>
</dbReference>
<evidence type="ECO:0000313" key="7">
    <source>
        <dbReference type="Proteomes" id="UP000019494"/>
    </source>
</evidence>
<dbReference type="CDD" id="cd03801">
    <property type="entry name" value="GT4_PimA-like"/>
    <property type="match status" value="1"/>
</dbReference>
<gene>
    <name evidence="6" type="ORF">N864_06405</name>
</gene>
<keyword evidence="3" id="KW-0808">Transferase</keyword>